<evidence type="ECO:0000256" key="9">
    <source>
        <dbReference type="PIRSR" id="PIRSR600715-1"/>
    </source>
</evidence>
<keyword evidence="11" id="KW-1185">Reference proteome</keyword>
<keyword evidence="4 7" id="KW-0812">Transmembrane</keyword>
<feature type="transmembrane region" description="Helical" evidence="7">
    <location>
        <begin position="74"/>
        <end position="96"/>
    </location>
</feature>
<dbReference type="Proteomes" id="UP000032360">
    <property type="component" value="Unassembled WGS sequence"/>
</dbReference>
<comment type="cofactor">
    <cofactor evidence="7 9">
        <name>Mg(2+)</name>
        <dbReference type="ChEBI" id="CHEBI:18420"/>
    </cofactor>
</comment>
<keyword evidence="7 9" id="KW-0460">Magnesium</keyword>
<sequence length="346" mass="37018">MIAILVSSALAFLVAVLATSYLIKFLRAYKIGQQIREDGPKRHVSKAGTPTMGGIVILLGVLVGYLGAHANLGIPISSGGLLVLFAALGAGLVGFLDDFIKIRKARSLGLTKSAKILGQIIVAGLFAFGAHFWAHVPSSIDFVRFSGFAFHVPVWAWIVFATLVVIGSSNAVNLTDGLDGLAAGSAIFAFGCLTIIGYWQFRHESVYHVSSAIDIGIITVAMCGALAGFLWWNAAPAKIFMGDTGSLAIGAALGATTLIMGLDLWLAILAGLFVIVTLSVVIQVISFRVFHRRVFRMAPLHHHFELIGWPETTVIVRFWMMAGIFTAIALGLFYADFLSIGNLIKQ</sequence>
<dbReference type="PATRIC" id="fig|1280514.3.peg.104"/>
<dbReference type="InterPro" id="IPR000715">
    <property type="entry name" value="Glycosyl_transferase_4"/>
</dbReference>
<reference evidence="10 11" key="1">
    <citation type="submission" date="2015-01" db="EMBL/GenBank/DDBJ databases">
        <title>Draft genome of the acidophilic iron oxidizer Acidithrix ferrooxidans strain Py-F3.</title>
        <authorList>
            <person name="Poehlein A."/>
            <person name="Eisen S."/>
            <person name="Schloemann M."/>
            <person name="Johnson B.D."/>
            <person name="Daniel R."/>
            <person name="Muehling M."/>
        </authorList>
    </citation>
    <scope>NUCLEOTIDE SEQUENCE [LARGE SCALE GENOMIC DNA]</scope>
    <source>
        <strain evidence="10 11">Py-F3</strain>
    </source>
</reference>
<dbReference type="EC" id="2.7.8.13" evidence="7 8"/>
<keyword evidence="7" id="KW-0961">Cell wall biogenesis/degradation</keyword>
<evidence type="ECO:0000313" key="10">
    <source>
        <dbReference type="EMBL" id="KJF19041.1"/>
    </source>
</evidence>
<dbReference type="GO" id="GO:0051301">
    <property type="term" value="P:cell division"/>
    <property type="evidence" value="ECO:0007669"/>
    <property type="project" value="UniProtKB-KW"/>
</dbReference>
<name>A0A0D8HPI9_9ACTN</name>
<dbReference type="HAMAP" id="MF_00038">
    <property type="entry name" value="MraY"/>
    <property type="match status" value="1"/>
</dbReference>
<dbReference type="GO" id="GO:0071555">
    <property type="term" value="P:cell wall organization"/>
    <property type="evidence" value="ECO:0007669"/>
    <property type="project" value="UniProtKB-KW"/>
</dbReference>
<comment type="similarity">
    <text evidence="2 7">Belongs to the glycosyltransferase 4 family. MraY subfamily.</text>
</comment>
<keyword evidence="7" id="KW-1003">Cell membrane</keyword>
<dbReference type="PROSITE" id="PS01348">
    <property type="entry name" value="MRAY_2"/>
    <property type="match status" value="1"/>
</dbReference>
<keyword evidence="7" id="KW-0573">Peptidoglycan synthesis</keyword>
<dbReference type="GO" id="GO:0046872">
    <property type="term" value="F:metal ion binding"/>
    <property type="evidence" value="ECO:0007669"/>
    <property type="project" value="UniProtKB-KW"/>
</dbReference>
<dbReference type="STRING" id="1280514.AXFE_00780"/>
<feature type="transmembrane region" description="Helical" evidence="7">
    <location>
        <begin position="6"/>
        <end position="26"/>
    </location>
</feature>
<dbReference type="InterPro" id="IPR003524">
    <property type="entry name" value="PNAcMuramoyl-5peptid_Trfase"/>
</dbReference>
<comment type="function">
    <text evidence="7">Catalyzes the initial step of the lipid cycle reactions in the biosynthesis of the cell wall peptidoglycan: transfers peptidoglycan precursor phospho-MurNAc-pentapeptide from UDP-MurNAc-pentapeptide onto the lipid carrier undecaprenyl phosphate, yielding undecaprenyl-pyrophosphoryl-MurNAc-pentapeptide, known as lipid I.</text>
</comment>
<evidence type="ECO:0000256" key="1">
    <source>
        <dbReference type="ARBA" id="ARBA00004141"/>
    </source>
</evidence>
<dbReference type="EMBL" id="JXYS01000001">
    <property type="protein sequence ID" value="KJF19041.1"/>
    <property type="molecule type" value="Genomic_DNA"/>
</dbReference>
<keyword evidence="3 7" id="KW-0808">Transferase</keyword>
<evidence type="ECO:0000256" key="3">
    <source>
        <dbReference type="ARBA" id="ARBA00022679"/>
    </source>
</evidence>
<dbReference type="PANTHER" id="PTHR22926">
    <property type="entry name" value="PHOSPHO-N-ACETYLMURAMOYL-PENTAPEPTIDE-TRANSFERASE"/>
    <property type="match status" value="1"/>
</dbReference>
<keyword evidence="5 7" id="KW-1133">Transmembrane helix</keyword>
<keyword evidence="7" id="KW-0133">Cell shape</keyword>
<feature type="transmembrane region" description="Helical" evidence="7">
    <location>
        <begin position="47"/>
        <end position="68"/>
    </location>
</feature>
<feature type="transmembrane region" description="Helical" evidence="7">
    <location>
        <begin position="314"/>
        <end position="335"/>
    </location>
</feature>
<feature type="transmembrane region" description="Helical" evidence="7">
    <location>
        <begin position="116"/>
        <end position="134"/>
    </location>
</feature>
<dbReference type="OrthoDB" id="9805475at2"/>
<keyword evidence="7" id="KW-0131">Cell cycle</keyword>
<dbReference type="GO" id="GO:0008360">
    <property type="term" value="P:regulation of cell shape"/>
    <property type="evidence" value="ECO:0007669"/>
    <property type="project" value="UniProtKB-KW"/>
</dbReference>
<protein>
    <recommendedName>
        <fullName evidence="7 8">Phospho-N-acetylmuramoyl-pentapeptide-transferase</fullName>
        <ecNumber evidence="7 8">2.7.8.13</ecNumber>
    </recommendedName>
    <alternativeName>
        <fullName evidence="7">UDP-MurNAc-pentapeptide phosphotransferase</fullName>
    </alternativeName>
</protein>
<dbReference type="GO" id="GO:0005886">
    <property type="term" value="C:plasma membrane"/>
    <property type="evidence" value="ECO:0007669"/>
    <property type="project" value="UniProtKB-SubCell"/>
</dbReference>
<dbReference type="CDD" id="cd06852">
    <property type="entry name" value="GT_MraY"/>
    <property type="match status" value="1"/>
</dbReference>
<comment type="catalytic activity">
    <reaction evidence="7">
        <text>UDP-N-acetyl-alpha-D-muramoyl-L-alanyl-gamma-D-glutamyl-meso-2,6-diaminopimeloyl-D-alanyl-D-alanine + di-trans,octa-cis-undecaprenyl phosphate = di-trans,octa-cis-undecaprenyl diphospho-N-acetyl-alpha-D-muramoyl-L-alanyl-D-glutamyl-meso-2,6-diaminopimeloyl-D-alanyl-D-alanine + UMP</text>
        <dbReference type="Rhea" id="RHEA:28386"/>
        <dbReference type="ChEBI" id="CHEBI:57865"/>
        <dbReference type="ChEBI" id="CHEBI:60392"/>
        <dbReference type="ChEBI" id="CHEBI:61386"/>
        <dbReference type="ChEBI" id="CHEBI:61387"/>
        <dbReference type="EC" id="2.7.8.13"/>
    </reaction>
</comment>
<feature type="binding site" evidence="9">
    <location>
        <position position="173"/>
    </location>
    <ligand>
        <name>Mg(2+)</name>
        <dbReference type="ChEBI" id="CHEBI:18420"/>
    </ligand>
</feature>
<feature type="binding site" evidence="9">
    <location>
        <position position="243"/>
    </location>
    <ligand>
        <name>Mg(2+)</name>
        <dbReference type="ChEBI" id="CHEBI:18420"/>
    </ligand>
</feature>
<comment type="subcellular location">
    <subcellularLocation>
        <location evidence="7">Cell membrane</location>
        <topology evidence="7">Multi-pass membrane protein</topology>
    </subcellularLocation>
    <subcellularLocation>
        <location evidence="1">Membrane</location>
        <topology evidence="1">Multi-pass membrane protein</topology>
    </subcellularLocation>
</comment>
<dbReference type="RefSeq" id="WP_052603917.1">
    <property type="nucleotide sequence ID" value="NZ_JXYS01000001.1"/>
</dbReference>
<feature type="transmembrane region" description="Helical" evidence="7">
    <location>
        <begin position="265"/>
        <end position="287"/>
    </location>
</feature>
<dbReference type="Pfam" id="PF10555">
    <property type="entry name" value="MraY_sig1"/>
    <property type="match status" value="1"/>
</dbReference>
<evidence type="ECO:0000256" key="6">
    <source>
        <dbReference type="ARBA" id="ARBA00023136"/>
    </source>
</evidence>
<feature type="transmembrane region" description="Helical" evidence="7">
    <location>
        <begin position="207"/>
        <end position="232"/>
    </location>
</feature>
<keyword evidence="6 7" id="KW-0472">Membrane</keyword>
<evidence type="ECO:0000256" key="8">
    <source>
        <dbReference type="NCBIfam" id="TIGR00445"/>
    </source>
</evidence>
<comment type="caution">
    <text evidence="10">The sequence shown here is derived from an EMBL/GenBank/DDBJ whole genome shotgun (WGS) entry which is preliminary data.</text>
</comment>
<dbReference type="GO" id="GO:0009252">
    <property type="term" value="P:peptidoglycan biosynthetic process"/>
    <property type="evidence" value="ECO:0007669"/>
    <property type="project" value="UniProtKB-UniRule"/>
</dbReference>
<gene>
    <name evidence="7 10" type="primary">mraY</name>
    <name evidence="10" type="ORF">AXFE_00780</name>
</gene>
<comment type="pathway">
    <text evidence="7">Cell wall biogenesis; peptidoglycan biosynthesis.</text>
</comment>
<keyword evidence="7" id="KW-0132">Cell division</keyword>
<evidence type="ECO:0000256" key="2">
    <source>
        <dbReference type="ARBA" id="ARBA00005583"/>
    </source>
</evidence>
<feature type="transmembrane region" description="Helical" evidence="7">
    <location>
        <begin position="181"/>
        <end position="201"/>
    </location>
</feature>
<evidence type="ECO:0000313" key="11">
    <source>
        <dbReference type="Proteomes" id="UP000032360"/>
    </source>
</evidence>
<evidence type="ECO:0000256" key="7">
    <source>
        <dbReference type="HAMAP-Rule" id="MF_00038"/>
    </source>
</evidence>
<dbReference type="GO" id="GO:0051992">
    <property type="term" value="F:UDP-N-acetylmuramoyl-L-alanyl-D-glutamyl-meso-2,6-diaminopimelyl-D-alanyl-D-alanine:undecaprenyl-phosphate transferase activity"/>
    <property type="evidence" value="ECO:0007669"/>
    <property type="project" value="RHEA"/>
</dbReference>
<dbReference type="UniPathway" id="UPA00219"/>
<evidence type="ECO:0000256" key="4">
    <source>
        <dbReference type="ARBA" id="ARBA00022692"/>
    </source>
</evidence>
<dbReference type="AlphaFoldDB" id="A0A0D8HPI9"/>
<proteinExistence type="inferred from homology"/>
<dbReference type="Pfam" id="PF00953">
    <property type="entry name" value="Glycos_transf_4"/>
    <property type="match status" value="1"/>
</dbReference>
<feature type="transmembrane region" description="Helical" evidence="7">
    <location>
        <begin position="154"/>
        <end position="174"/>
    </location>
</feature>
<dbReference type="PANTHER" id="PTHR22926:SF5">
    <property type="entry name" value="PHOSPHO-N-ACETYLMURAMOYL-PENTAPEPTIDE-TRANSFERASE HOMOLOG"/>
    <property type="match status" value="1"/>
</dbReference>
<dbReference type="NCBIfam" id="TIGR00445">
    <property type="entry name" value="mraY"/>
    <property type="match status" value="1"/>
</dbReference>
<dbReference type="PROSITE" id="PS01347">
    <property type="entry name" value="MRAY_1"/>
    <property type="match status" value="1"/>
</dbReference>
<keyword evidence="7 9" id="KW-0479">Metal-binding</keyword>
<dbReference type="InterPro" id="IPR018480">
    <property type="entry name" value="PNAcMuramoyl-5peptid_Trfase_CS"/>
</dbReference>
<feature type="transmembrane region" description="Helical" evidence="7">
    <location>
        <begin position="239"/>
        <end position="259"/>
    </location>
</feature>
<accession>A0A0D8HPI9</accession>
<dbReference type="GO" id="GO:0008963">
    <property type="term" value="F:phospho-N-acetylmuramoyl-pentapeptide-transferase activity"/>
    <property type="evidence" value="ECO:0007669"/>
    <property type="project" value="UniProtKB-UniRule"/>
</dbReference>
<evidence type="ECO:0000256" key="5">
    <source>
        <dbReference type="ARBA" id="ARBA00022989"/>
    </source>
</evidence>
<organism evidence="10 11">
    <name type="scientific">Acidithrix ferrooxidans</name>
    <dbReference type="NCBI Taxonomy" id="1280514"/>
    <lineage>
        <taxon>Bacteria</taxon>
        <taxon>Bacillati</taxon>
        <taxon>Actinomycetota</taxon>
        <taxon>Acidimicrobiia</taxon>
        <taxon>Acidimicrobiales</taxon>
        <taxon>Acidimicrobiaceae</taxon>
        <taxon>Acidithrix</taxon>
    </lineage>
</organism>